<keyword evidence="3" id="KW-1185">Reference proteome</keyword>
<keyword evidence="1" id="KW-0472">Membrane</keyword>
<evidence type="ECO:0000313" key="2">
    <source>
        <dbReference type="EMBL" id="KAK2944375.1"/>
    </source>
</evidence>
<sequence>MQPNHQSRLDTLHRVMIIVPFILFLFQHSLATSSNSHQPHKTAANLNTESSLIDLGSVLGKEWNTVGSHSNKIDVLSIAEGTFVGRDITITSRSLEMSGKESILQNGLETRIVPLSESDRKKSEDLVNDQSVDCSVFSLTNSTLSLKWMDFSLVDNSEDGSQQSHERTPRLAVVSSSMLTISSSRIEVSPWTSAIVISGSPLEESGRESSVVISKSLLWNDVGSMRGVVETSSFSSIGGSVSVSIVGCSFDSSYTNRSSHSIEIKVSEVAHRKMSALIVVCNSLVDDVAIDRIVARVQAKEPL</sequence>
<dbReference type="EMBL" id="JARBJD010000302">
    <property type="protein sequence ID" value="KAK2944375.1"/>
    <property type="molecule type" value="Genomic_DNA"/>
</dbReference>
<feature type="transmembrane region" description="Helical" evidence="1">
    <location>
        <begin position="12"/>
        <end position="30"/>
    </location>
</feature>
<protein>
    <submittedName>
        <fullName evidence="2">Uncharacterized protein</fullName>
    </submittedName>
</protein>
<organism evidence="2 3">
    <name type="scientific">Blattamonas nauphoetae</name>
    <dbReference type="NCBI Taxonomy" id="2049346"/>
    <lineage>
        <taxon>Eukaryota</taxon>
        <taxon>Metamonada</taxon>
        <taxon>Preaxostyla</taxon>
        <taxon>Oxymonadida</taxon>
        <taxon>Blattamonas</taxon>
    </lineage>
</organism>
<dbReference type="Proteomes" id="UP001281761">
    <property type="component" value="Unassembled WGS sequence"/>
</dbReference>
<evidence type="ECO:0000256" key="1">
    <source>
        <dbReference type="SAM" id="Phobius"/>
    </source>
</evidence>
<evidence type="ECO:0000313" key="3">
    <source>
        <dbReference type="Proteomes" id="UP001281761"/>
    </source>
</evidence>
<name>A0ABQ9WXY5_9EUKA</name>
<accession>A0ABQ9WXY5</accession>
<reference evidence="2 3" key="1">
    <citation type="journal article" date="2022" name="bioRxiv">
        <title>Genomics of Preaxostyla Flagellates Illuminates Evolutionary Transitions and the Path Towards Mitochondrial Loss.</title>
        <authorList>
            <person name="Novak L.V.F."/>
            <person name="Treitli S.C."/>
            <person name="Pyrih J."/>
            <person name="Halakuc P."/>
            <person name="Pipaliya S.V."/>
            <person name="Vacek V."/>
            <person name="Brzon O."/>
            <person name="Soukal P."/>
            <person name="Eme L."/>
            <person name="Dacks J.B."/>
            <person name="Karnkowska A."/>
            <person name="Elias M."/>
            <person name="Hampl V."/>
        </authorList>
    </citation>
    <scope>NUCLEOTIDE SEQUENCE [LARGE SCALE GENOMIC DNA]</scope>
    <source>
        <strain evidence="2">NAU3</strain>
        <tissue evidence="2">Gut</tissue>
    </source>
</reference>
<keyword evidence="1" id="KW-1133">Transmembrane helix</keyword>
<proteinExistence type="predicted"/>
<comment type="caution">
    <text evidence="2">The sequence shown here is derived from an EMBL/GenBank/DDBJ whole genome shotgun (WGS) entry which is preliminary data.</text>
</comment>
<keyword evidence="1" id="KW-0812">Transmembrane</keyword>
<gene>
    <name evidence="2" type="ORF">BLNAU_20720</name>
</gene>